<accession>A0A0K1QQP3</accession>
<dbReference type="GO" id="GO:0008239">
    <property type="term" value="F:dipeptidyl-peptidase activity"/>
    <property type="evidence" value="ECO:0007669"/>
    <property type="project" value="InterPro"/>
</dbReference>
<evidence type="ECO:0000259" key="2">
    <source>
        <dbReference type="SMART" id="SM00939"/>
    </source>
</evidence>
<feature type="domain" description="Xaa-Pro dipeptidyl-peptidase C-terminal" evidence="2">
    <location>
        <begin position="476"/>
        <end position="748"/>
    </location>
</feature>
<dbReference type="eggNOG" id="COG2936">
    <property type="taxonomic scope" value="Bacteria"/>
</dbReference>
<protein>
    <submittedName>
        <fullName evidence="3">Hydrolase</fullName>
    </submittedName>
</protein>
<dbReference type="PANTHER" id="PTHR43056">
    <property type="entry name" value="PEPTIDASE S9 PROLYL OLIGOPEPTIDASE"/>
    <property type="match status" value="1"/>
</dbReference>
<evidence type="ECO:0000313" key="4">
    <source>
        <dbReference type="Proteomes" id="UP000017175"/>
    </source>
</evidence>
<reference evidence="3 4" key="1">
    <citation type="journal article" date="2012" name="J. Bacteriol.">
        <title>Draft genome sequence of the cyanide-utilizing bacterium Pseudomonas fluorescens strain NCIMB 11764.</title>
        <authorList>
            <person name="Vilo C.A."/>
            <person name="Benedik M.J."/>
            <person name="Kunz D.A."/>
            <person name="Dong Q."/>
        </authorList>
    </citation>
    <scope>NUCLEOTIDE SEQUENCE [LARGE SCALE GENOMIC DNA]</scope>
    <source>
        <strain evidence="3 4">NCIMB 11764</strain>
    </source>
</reference>
<dbReference type="InterPro" id="IPR000383">
    <property type="entry name" value="Xaa-Pro-like_dom"/>
</dbReference>
<dbReference type="RefSeq" id="WP_017337787.1">
    <property type="nucleotide sequence ID" value="NZ_CP010945.1"/>
</dbReference>
<dbReference type="SMART" id="SM00939">
    <property type="entry name" value="PepX_C"/>
    <property type="match status" value="1"/>
</dbReference>
<dbReference type="Pfam" id="PF02129">
    <property type="entry name" value="Peptidase_S15"/>
    <property type="match status" value="1"/>
</dbReference>
<dbReference type="SUPFAM" id="SSF49785">
    <property type="entry name" value="Galactose-binding domain-like"/>
    <property type="match status" value="1"/>
</dbReference>
<dbReference type="InterPro" id="IPR013736">
    <property type="entry name" value="Xaa-Pro_dipept_C"/>
</dbReference>
<dbReference type="OrthoDB" id="9806163at2"/>
<evidence type="ECO:0000256" key="1">
    <source>
        <dbReference type="ARBA" id="ARBA00022801"/>
    </source>
</evidence>
<dbReference type="eggNOG" id="COG5276">
    <property type="taxonomic scope" value="Bacteria"/>
</dbReference>
<dbReference type="SUPFAM" id="SSF53474">
    <property type="entry name" value="alpha/beta-Hydrolases"/>
    <property type="match status" value="1"/>
</dbReference>
<sequence length="753" mass="83632">MSLSPAPALSPVLTGIFAGPIAGLKYQTPTLSGVTSDKGEFHYRAGEAISFRVGGIVLGALQAAPRLNLAQLANRVDGKIDKLLDPSVTNLARFVHTLDQQGSIESGVKIAPVVHELIGATPINFSPPVMPMGQGGVVDFANDPTLLQILETLNATPGVFTDKTPRTLCDAATSRNELRRNIRGIIKMTDVRIPLRDGSYVCADVFRPAESGEYPIVMSKGFYGKSFYHDCICNEADVLRKEQMEDRYFSGNPDGAQYENHETVDTSVWVPEGYVCIRVDARGVCKSPGLQAPFSVQEAEDYYDAIEWAGTQPWSNGNVGLWGMSYLAMAQHSVASLQPSHLKAMIAQGTDADIYNEALYGGGIFGSGFWNWWWKIWSGNNHCGERPETDWMARVLATPFNDINAYGQRGSIFMRPDMSKATAPVWIVGPQVGAIIHQLGSSETYIRSTAAKARKFDFADAWFPDSYSNKSIAEHMRYFDYWLKGIDNGVMDEAPVRVQVRTGSGAHFVLHEYEWPIARTEYRRWYLDARPSDWQNDGRRPNVLRITESLPTEQSRAEYDAHLDLGTPTLAPAGSSDGTPRWSTGISFVSEPMSEDMTLAGYMKVGLWVESTSEDMDVFVSLRVFDKQDREIRYESVVLPVDPVHIHPVGHGLLKVSRRTLDAERTTEYWPVHTHLEKDCAPLQRGDIVPVEIGLNPSTARIRKGCRLLVDIQPYAPAGVPVRAYDKSYHVDAVNRIYTGPEYPSYLQLPIVP</sequence>
<dbReference type="Gene3D" id="3.40.50.1820">
    <property type="entry name" value="alpha/beta hydrolase"/>
    <property type="match status" value="1"/>
</dbReference>
<dbReference type="Proteomes" id="UP000017175">
    <property type="component" value="Chromosome"/>
</dbReference>
<organism evidence="3 4">
    <name type="scientific">Pseudomonas fluorescens NCIMB 11764</name>
    <dbReference type="NCBI Taxonomy" id="1221522"/>
    <lineage>
        <taxon>Bacteria</taxon>
        <taxon>Pseudomonadati</taxon>
        <taxon>Pseudomonadota</taxon>
        <taxon>Gammaproteobacteria</taxon>
        <taxon>Pseudomonadales</taxon>
        <taxon>Pseudomonadaceae</taxon>
        <taxon>Pseudomonas</taxon>
    </lineage>
</organism>
<evidence type="ECO:0000313" key="3">
    <source>
        <dbReference type="EMBL" id="AKV07977.1"/>
    </source>
</evidence>
<proteinExistence type="predicted"/>
<dbReference type="InterPro" id="IPR008979">
    <property type="entry name" value="Galactose-bd-like_sf"/>
</dbReference>
<dbReference type="EMBL" id="CP010945">
    <property type="protein sequence ID" value="AKV07977.1"/>
    <property type="molecule type" value="Genomic_DNA"/>
</dbReference>
<dbReference type="InterPro" id="IPR050585">
    <property type="entry name" value="Xaa-Pro_dipeptidyl-ppase/CocE"/>
</dbReference>
<dbReference type="PANTHER" id="PTHR43056:SF10">
    <property type="entry name" value="COCE_NOND FAMILY, PUTATIVE (AFU_ORTHOLOGUE AFUA_7G00600)-RELATED"/>
    <property type="match status" value="1"/>
</dbReference>
<dbReference type="Pfam" id="PF08530">
    <property type="entry name" value="PepX_C"/>
    <property type="match status" value="1"/>
</dbReference>
<keyword evidence="1 3" id="KW-0378">Hydrolase</keyword>
<name>A0A0K1QQP3_PSEFL</name>
<dbReference type="InterPro" id="IPR005674">
    <property type="entry name" value="CocE/Ser_esterase"/>
</dbReference>
<gene>
    <name evidence="3" type="ORF">B723_16795</name>
</gene>
<dbReference type="Gene3D" id="2.60.120.260">
    <property type="entry name" value="Galactose-binding domain-like"/>
    <property type="match status" value="1"/>
</dbReference>
<dbReference type="AlphaFoldDB" id="A0A0K1QQP3"/>
<dbReference type="Gene3D" id="1.10.3020.20">
    <property type="match status" value="1"/>
</dbReference>
<dbReference type="InterPro" id="IPR029058">
    <property type="entry name" value="AB_hydrolase_fold"/>
</dbReference>
<dbReference type="NCBIfam" id="TIGR00976">
    <property type="entry name" value="CocE_NonD"/>
    <property type="match status" value="2"/>
</dbReference>